<protein>
    <recommendedName>
        <fullName evidence="4">Poly(Hydroxyalcanoate) granule associated protein (Phasin)</fullName>
    </recommendedName>
</protein>
<reference evidence="2" key="2">
    <citation type="submission" date="2013-06" db="EMBL/GenBank/DDBJ databases">
        <title>Draft genome sequence of Clostridium hylemonae (DSM 15053).</title>
        <authorList>
            <person name="Sudarsanam P."/>
            <person name="Ley R."/>
            <person name="Guruge J."/>
            <person name="Turnbaugh P.J."/>
            <person name="Mahowald M."/>
            <person name="Liep D."/>
            <person name="Gordon J."/>
        </authorList>
    </citation>
    <scope>NUCLEOTIDE SEQUENCE</scope>
    <source>
        <strain evidence="2">DSM 15053</strain>
    </source>
</reference>
<dbReference type="PANTHER" id="PTHR38664:SF1">
    <property type="entry name" value="SLR0058 PROTEIN"/>
    <property type="match status" value="1"/>
</dbReference>
<accession>C0BYX6</accession>
<dbReference type="Proteomes" id="UP000004893">
    <property type="component" value="Unassembled WGS sequence"/>
</dbReference>
<feature type="region of interest" description="Disordered" evidence="1">
    <location>
        <begin position="93"/>
        <end position="125"/>
    </location>
</feature>
<evidence type="ECO:0008006" key="4">
    <source>
        <dbReference type="Google" id="ProtNLM"/>
    </source>
</evidence>
<proteinExistence type="predicted"/>
<dbReference type="OrthoDB" id="2134917at2"/>
<dbReference type="STRING" id="553973.CLOHYLEM_05015"/>
<organism evidence="2 3">
    <name type="scientific">[Clostridium] hylemonae DSM 15053</name>
    <dbReference type="NCBI Taxonomy" id="553973"/>
    <lineage>
        <taxon>Bacteria</taxon>
        <taxon>Bacillati</taxon>
        <taxon>Bacillota</taxon>
        <taxon>Clostridia</taxon>
        <taxon>Lachnospirales</taxon>
        <taxon>Lachnospiraceae</taxon>
    </lineage>
</organism>
<dbReference type="EMBL" id="ABYI02000018">
    <property type="protein sequence ID" value="EEG75054.1"/>
    <property type="molecule type" value="Genomic_DNA"/>
</dbReference>
<evidence type="ECO:0000313" key="3">
    <source>
        <dbReference type="Proteomes" id="UP000004893"/>
    </source>
</evidence>
<dbReference type="PANTHER" id="PTHR38664">
    <property type="entry name" value="SLR0058 PROTEIN"/>
    <property type="match status" value="1"/>
</dbReference>
<keyword evidence="3" id="KW-1185">Reference proteome</keyword>
<dbReference type="RefSeq" id="WP_006442348.1">
    <property type="nucleotide sequence ID" value="NZ_CP036524.1"/>
</dbReference>
<comment type="caution">
    <text evidence="2">The sequence shown here is derived from an EMBL/GenBank/DDBJ whole genome shotgun (WGS) entry which is preliminary data.</text>
</comment>
<sequence>MDNLGESLKKVMLAGVGALATTAEKSKEILDDLVKKGELTVEQGKVLNEELKHNVKKAVKDNVTVKVKPTTPEELGELLDKMTPEQISQLKELLEGLEQEADPKSEGEMTEEGPEEGKSDGASNE</sequence>
<evidence type="ECO:0000256" key="1">
    <source>
        <dbReference type="SAM" id="MobiDB-lite"/>
    </source>
</evidence>
<dbReference type="InterPro" id="IPR008769">
    <property type="entry name" value="PhaF_PhaI"/>
</dbReference>
<dbReference type="eggNOG" id="COG3937">
    <property type="taxonomic scope" value="Bacteria"/>
</dbReference>
<gene>
    <name evidence="2" type="ORF">CLOHYLEM_05015</name>
</gene>
<dbReference type="HOGENOM" id="CLU_131526_0_0_9"/>
<dbReference type="AlphaFoldDB" id="C0BYX6"/>
<evidence type="ECO:0000313" key="2">
    <source>
        <dbReference type="EMBL" id="EEG75054.1"/>
    </source>
</evidence>
<reference evidence="2" key="1">
    <citation type="submission" date="2009-02" db="EMBL/GenBank/DDBJ databases">
        <authorList>
            <person name="Fulton L."/>
            <person name="Clifton S."/>
            <person name="Fulton B."/>
            <person name="Xu J."/>
            <person name="Minx P."/>
            <person name="Pepin K.H."/>
            <person name="Johnson M."/>
            <person name="Bhonagiri V."/>
            <person name="Nash W.E."/>
            <person name="Mardis E.R."/>
            <person name="Wilson R.K."/>
        </authorList>
    </citation>
    <scope>NUCLEOTIDE SEQUENCE [LARGE SCALE GENOMIC DNA]</scope>
    <source>
        <strain evidence="2">DSM 15053</strain>
    </source>
</reference>
<dbReference type="Pfam" id="PF05597">
    <property type="entry name" value="Phasin"/>
    <property type="match status" value="1"/>
</dbReference>
<name>C0BYX6_9FIRM</name>